<dbReference type="Proteomes" id="UP001235939">
    <property type="component" value="Chromosome X"/>
</dbReference>
<organism evidence="2 3">
    <name type="scientific">Cordylochernes scorpioides</name>
    <dbReference type="NCBI Taxonomy" id="51811"/>
    <lineage>
        <taxon>Eukaryota</taxon>
        <taxon>Metazoa</taxon>
        <taxon>Ecdysozoa</taxon>
        <taxon>Arthropoda</taxon>
        <taxon>Chelicerata</taxon>
        <taxon>Arachnida</taxon>
        <taxon>Pseudoscorpiones</taxon>
        <taxon>Cheliferoidea</taxon>
        <taxon>Chernetidae</taxon>
        <taxon>Cordylochernes</taxon>
    </lineage>
</organism>
<evidence type="ECO:0000313" key="2">
    <source>
        <dbReference type="EMBL" id="UYV84451.1"/>
    </source>
</evidence>
<name>A0ABY6LVT9_9ARAC</name>
<dbReference type="EMBL" id="CP092886">
    <property type="protein sequence ID" value="UYV84451.1"/>
    <property type="molecule type" value="Genomic_DNA"/>
</dbReference>
<accession>A0ABY6LVT9</accession>
<reference evidence="2 3" key="1">
    <citation type="submission" date="2022-03" db="EMBL/GenBank/DDBJ databases">
        <title>A chromosomal length assembly of Cordylochernes scorpioides.</title>
        <authorList>
            <person name="Zeh D."/>
            <person name="Zeh J."/>
        </authorList>
    </citation>
    <scope>NUCLEOTIDE SEQUENCE [LARGE SCALE GENOMIC DNA]</scope>
    <source>
        <strain evidence="2">IN4F17</strain>
        <tissue evidence="2">Whole Body</tissue>
    </source>
</reference>
<feature type="compositionally biased region" description="Basic residues" evidence="1">
    <location>
        <begin position="100"/>
        <end position="111"/>
    </location>
</feature>
<keyword evidence="3" id="KW-1185">Reference proteome</keyword>
<gene>
    <name evidence="2" type="ORF">LAZ67_X002227</name>
</gene>
<protein>
    <submittedName>
        <fullName evidence="2">Uncharacterized protein</fullName>
    </submittedName>
</protein>
<evidence type="ECO:0000313" key="3">
    <source>
        <dbReference type="Proteomes" id="UP001235939"/>
    </source>
</evidence>
<feature type="region of interest" description="Disordered" evidence="1">
    <location>
        <begin position="57"/>
        <end position="118"/>
    </location>
</feature>
<proteinExistence type="predicted"/>
<sequence>MKLRGVLQASCCLKRSDCCLPPTLVYFLEDSRRFYELLSPVMLLLSLTVLQLDAPNGARTERKPKSFKTRAPRFREPSPGAIFAHGKDAPNGAHTERKPKSFKTRVPRLRQPRTDGQLTASLDISQWHPYGGQHAETPLHPLL</sequence>
<evidence type="ECO:0000256" key="1">
    <source>
        <dbReference type="SAM" id="MobiDB-lite"/>
    </source>
</evidence>